<gene>
    <name evidence="2" type="ORF">LUZ62_057238</name>
</gene>
<dbReference type="Pfam" id="PF00078">
    <property type="entry name" value="RVT_1"/>
    <property type="match status" value="1"/>
</dbReference>
<dbReference type="CDD" id="cd01650">
    <property type="entry name" value="RT_nLTR_like"/>
    <property type="match status" value="1"/>
</dbReference>
<evidence type="ECO:0000259" key="1">
    <source>
        <dbReference type="PROSITE" id="PS50878"/>
    </source>
</evidence>
<dbReference type="InterPro" id="IPR000477">
    <property type="entry name" value="RT_dom"/>
</dbReference>
<dbReference type="Proteomes" id="UP001140206">
    <property type="component" value="Chromosome 3"/>
</dbReference>
<feature type="non-terminal residue" evidence="2">
    <location>
        <position position="1"/>
    </location>
</feature>
<dbReference type="EMBL" id="JAMFTS010000003">
    <property type="protein sequence ID" value="KAJ4772981.1"/>
    <property type="molecule type" value="Genomic_DNA"/>
</dbReference>
<proteinExistence type="predicted"/>
<sequence length="439" mass="49081">NKTISRIVSDGTEFVGTFEILEKFTDFFNNLLGREVTTTVFEPATLFSDESELLNPLAERFSEFEIKKAVMGLANNKASGPDGLPNEFCKFNWDLVKQDLLALFNSLHNGTLDLTAANRANIVLLRKEDEAERLSDFRPISILCYLPKLISKVLNNRLAIYLPSIISSTQTGFIRGRLISENFIAAREIITHVSKGSDPAFLLKLDFKKAFDSVSWPFLLKILERRGFPDRFIFWIKLLLESASSSILLNGEEGPTFRHKRGLRQGDPLSPSLFIIAADVLSRMVQAASTSIQAGISRRLPDPYYMLQYADDTLVFSTTKNQAVRTLICVLHAFSNVSGIQLNLNKTALVPFNLHSQQCYLLQSLLGCPTTTLPIKYLGLPLTDRRPDRACFQSLIDKVASKLAGWKCRLLSRAGRIVLASSVLSSIPIYFMSVFSLPA</sequence>
<keyword evidence="2" id="KW-0695">RNA-directed DNA polymerase</keyword>
<name>A0AAV8E1G0_9POAL</name>
<evidence type="ECO:0000313" key="2">
    <source>
        <dbReference type="EMBL" id="KAJ4772981.1"/>
    </source>
</evidence>
<dbReference type="InterPro" id="IPR043502">
    <property type="entry name" value="DNA/RNA_pol_sf"/>
</dbReference>
<comment type="caution">
    <text evidence="2">The sequence shown here is derived from an EMBL/GenBank/DDBJ whole genome shotgun (WGS) entry which is preliminary data.</text>
</comment>
<accession>A0AAV8E1G0</accession>
<organism evidence="2 3">
    <name type="scientific">Rhynchospora pubera</name>
    <dbReference type="NCBI Taxonomy" id="906938"/>
    <lineage>
        <taxon>Eukaryota</taxon>
        <taxon>Viridiplantae</taxon>
        <taxon>Streptophyta</taxon>
        <taxon>Embryophyta</taxon>
        <taxon>Tracheophyta</taxon>
        <taxon>Spermatophyta</taxon>
        <taxon>Magnoliopsida</taxon>
        <taxon>Liliopsida</taxon>
        <taxon>Poales</taxon>
        <taxon>Cyperaceae</taxon>
        <taxon>Cyperoideae</taxon>
        <taxon>Rhynchosporeae</taxon>
        <taxon>Rhynchospora</taxon>
    </lineage>
</organism>
<dbReference type="SUPFAM" id="SSF56672">
    <property type="entry name" value="DNA/RNA polymerases"/>
    <property type="match status" value="1"/>
</dbReference>
<keyword evidence="2" id="KW-0548">Nucleotidyltransferase</keyword>
<dbReference type="PANTHER" id="PTHR31635">
    <property type="entry name" value="REVERSE TRANSCRIPTASE DOMAIN-CONTAINING PROTEIN-RELATED"/>
    <property type="match status" value="1"/>
</dbReference>
<keyword evidence="3" id="KW-1185">Reference proteome</keyword>
<dbReference type="PANTHER" id="PTHR31635:SF196">
    <property type="entry name" value="REVERSE TRANSCRIPTASE DOMAIN-CONTAINING PROTEIN-RELATED"/>
    <property type="match status" value="1"/>
</dbReference>
<dbReference type="AlphaFoldDB" id="A0AAV8E1G0"/>
<dbReference type="GO" id="GO:0003964">
    <property type="term" value="F:RNA-directed DNA polymerase activity"/>
    <property type="evidence" value="ECO:0007669"/>
    <property type="project" value="UniProtKB-KW"/>
</dbReference>
<protein>
    <submittedName>
        <fullName evidence="2">LINE-1 reverse transcriptase</fullName>
    </submittedName>
</protein>
<reference evidence="2" key="1">
    <citation type="submission" date="2022-08" db="EMBL/GenBank/DDBJ databases">
        <authorList>
            <person name="Marques A."/>
        </authorList>
    </citation>
    <scope>NUCLEOTIDE SEQUENCE</scope>
    <source>
        <strain evidence="2">RhyPub2mFocal</strain>
        <tissue evidence="2">Leaves</tissue>
    </source>
</reference>
<evidence type="ECO:0000313" key="3">
    <source>
        <dbReference type="Proteomes" id="UP001140206"/>
    </source>
</evidence>
<keyword evidence="2" id="KW-0808">Transferase</keyword>
<feature type="domain" description="Reverse transcriptase" evidence="1">
    <location>
        <begin position="106"/>
        <end position="382"/>
    </location>
</feature>
<dbReference type="PROSITE" id="PS50878">
    <property type="entry name" value="RT_POL"/>
    <property type="match status" value="1"/>
</dbReference>